<gene>
    <name evidence="1" type="ORF">HID58_016541</name>
</gene>
<protein>
    <submittedName>
        <fullName evidence="1">Uncharacterized protein</fullName>
    </submittedName>
</protein>
<feature type="non-terminal residue" evidence="1">
    <location>
        <position position="1"/>
    </location>
</feature>
<reference evidence="1 2" key="1">
    <citation type="submission" date="2021-05" db="EMBL/GenBank/DDBJ databases">
        <title>Genome Assembly of Synthetic Allotetraploid Brassica napus Reveals Homoeologous Exchanges between Subgenomes.</title>
        <authorList>
            <person name="Davis J.T."/>
        </authorList>
    </citation>
    <scope>NUCLEOTIDE SEQUENCE [LARGE SCALE GENOMIC DNA]</scope>
    <source>
        <strain evidence="2">cv. Da-Ae</strain>
        <tissue evidence="1">Seedling</tissue>
    </source>
</reference>
<proteinExistence type="predicted"/>
<evidence type="ECO:0000313" key="1">
    <source>
        <dbReference type="EMBL" id="KAH0930814.1"/>
    </source>
</evidence>
<organism evidence="1 2">
    <name type="scientific">Brassica napus</name>
    <name type="common">Rape</name>
    <dbReference type="NCBI Taxonomy" id="3708"/>
    <lineage>
        <taxon>Eukaryota</taxon>
        <taxon>Viridiplantae</taxon>
        <taxon>Streptophyta</taxon>
        <taxon>Embryophyta</taxon>
        <taxon>Tracheophyta</taxon>
        <taxon>Spermatophyta</taxon>
        <taxon>Magnoliopsida</taxon>
        <taxon>eudicotyledons</taxon>
        <taxon>Gunneridae</taxon>
        <taxon>Pentapetalae</taxon>
        <taxon>rosids</taxon>
        <taxon>malvids</taxon>
        <taxon>Brassicales</taxon>
        <taxon>Brassicaceae</taxon>
        <taxon>Brassiceae</taxon>
        <taxon>Brassica</taxon>
    </lineage>
</organism>
<sequence length="132" mass="15189">FQESDNEKQQHQHHHEPRCLETLPQELIIHESSRERNVENRDNKTYLIAKALNMERTNSTVPGDYFDCNICLENAQDPLPLIYLNVKECPVCDGKVTDTEHFRIGLQALAQGDEFGLSNIVFVNVLIKKKKA</sequence>
<comment type="caution">
    <text evidence="1">The sequence shown here is derived from an EMBL/GenBank/DDBJ whole genome shotgun (WGS) entry which is preliminary data.</text>
</comment>
<keyword evidence="2" id="KW-1185">Reference proteome</keyword>
<dbReference type="Proteomes" id="UP000824890">
    <property type="component" value="Unassembled WGS sequence"/>
</dbReference>
<name>A0ABQ8DN77_BRANA</name>
<dbReference type="EMBL" id="JAGKQM010000004">
    <property type="protein sequence ID" value="KAH0930814.1"/>
    <property type="molecule type" value="Genomic_DNA"/>
</dbReference>
<evidence type="ECO:0000313" key="2">
    <source>
        <dbReference type="Proteomes" id="UP000824890"/>
    </source>
</evidence>
<accession>A0ABQ8DN77</accession>